<feature type="repeat" description="WD" evidence="5">
    <location>
        <begin position="1110"/>
        <end position="1151"/>
    </location>
</feature>
<dbReference type="PROSITE" id="PS00678">
    <property type="entry name" value="WD_REPEATS_1"/>
    <property type="match status" value="2"/>
</dbReference>
<dbReference type="PANTHER" id="PTHR22847">
    <property type="entry name" value="WD40 REPEAT PROTEIN"/>
    <property type="match status" value="1"/>
</dbReference>
<keyword evidence="4 6" id="KW-0067">ATP-binding</keyword>
<dbReference type="Pfam" id="PF00069">
    <property type="entry name" value="Pkinase"/>
    <property type="match status" value="1"/>
</dbReference>
<evidence type="ECO:0000256" key="8">
    <source>
        <dbReference type="SAM" id="MobiDB-lite"/>
    </source>
</evidence>
<dbReference type="PROSITE" id="PS50082">
    <property type="entry name" value="WD_REPEATS_2"/>
    <property type="match status" value="7"/>
</dbReference>
<dbReference type="EC" id="2.7.11.1" evidence="11"/>
<dbReference type="InterPro" id="IPR011009">
    <property type="entry name" value="Kinase-like_dom_sf"/>
</dbReference>
<keyword evidence="2" id="KW-0677">Repeat</keyword>
<dbReference type="SUPFAM" id="SSF50978">
    <property type="entry name" value="WD40 repeat-like"/>
    <property type="match status" value="2"/>
</dbReference>
<dbReference type="InterPro" id="IPR017441">
    <property type="entry name" value="Protein_kinase_ATP_BS"/>
</dbReference>
<dbReference type="CDD" id="cd00200">
    <property type="entry name" value="WD40"/>
    <property type="match status" value="1"/>
</dbReference>
<dbReference type="InterPro" id="IPR011044">
    <property type="entry name" value="Quino_amine_DH_bsu"/>
</dbReference>
<evidence type="ECO:0000259" key="10">
    <source>
        <dbReference type="PROSITE" id="PS50011"/>
    </source>
</evidence>
<keyword evidence="1 5" id="KW-0853">WD repeat</keyword>
<dbReference type="EMBL" id="CP036432">
    <property type="protein sequence ID" value="QDV83845.1"/>
    <property type="molecule type" value="Genomic_DNA"/>
</dbReference>
<evidence type="ECO:0000256" key="4">
    <source>
        <dbReference type="ARBA" id="ARBA00022840"/>
    </source>
</evidence>
<dbReference type="Gene3D" id="3.30.200.20">
    <property type="entry name" value="Phosphorylase Kinase, domain 1"/>
    <property type="match status" value="1"/>
</dbReference>
<sequence length="2045" mass="221953">MALICSYCGSECSQRDQANGRCGSCACFFTGNEEIIPDAPAEQPVASSDDAASSPLTAPKPAAETAESDTEQAGSAPDTAVPPPSQFDPTAIEPDSPLQELPSSEGLIQPRRLSPQFRRRVERTWESTFGGGGAGFTAESTLSSHQPSTETKVESPTLSIATRKITKGKSGAKGASEGDYELTDVIGEGSMGRVWSARQTSLDRNVAVKVPMPELAGAGSVGESQFISEVVVTGQLEHPNIVPIYELGRDSTGIPFYSMKHVQGRPWNEFIQENTIQENLEILMKVCDAIAFAHDRNFLHRDIKPHNVMVGEFGEVSVMDWGIAVSITKDPNQPWASVATGPAGTPAYMAPEMAAHNPSELGVVSDIYLLGAVLYEIVTGTPPHPKTGDTGEALLAAAANEIIPTTRSGELVDIARRAMATNLDDRYQSVQELQDAIREYQSHRESIKLSESADEHFARAKEQQSSDEFARARFAYEEALKLWDGNTAAAIGMRLSTLEHAKNALAQENYELGISVLDSKNPEHRDLLSKLETKRAARRRLAWFSKIAAGTAIAAILTVVVVTLYFYMESLENAKSLEAERDKAREQEVVATNLKTKAEAEKENAEIARNEAFRAQREARRLEAEARLEKRRAEEAPYSSEIGLAAESIRRKLRDKAERILDKLDPTKPDADPVMSQLRHIEWGILKHSWGPSSVATLTGKDHVEAVASSAGGDVLAAGTDLGDVLVWKGINGLDNDAEPVTIRFGNKISALAVSDDGRYLAAAGIRKQDPEGDSRQNDFDVCVWEITSDGVAQSPLLLHGHKAEVLSVAFSSDATKVVTSAADRTAVVWDRITGDRLSVMADHLDPKVWSARLSPQNDDLVVTACEDGRVRVWRTTPKSGGVSEAKKLYDFRGHDGPVYAAVFSPDGQSVLSGGYDRSLLRWKLSSAQADVVAAGTELLKKRLQGQADAKQGDANERDEIGSTGDRHTASIRSIAVGRLGDQQIIVTGGNDNTVRVWRPTEASWKLDKVLSGHGRWVRSCVFSNHGQYVLSGADDGLKLWAWQDYSMPRDLIPDPEVRLSRQPSERGLSSALKSTYSRDGRWIATVYANGTVEVWDLQDPGRATGEMLVQGHAMLAATGVMDQQGERLMTSAGDNTTRLWNVTRGTHTLKLDGTGYRGAADVAWQHDQGNALVVTGSDEHMTPAWFWHVDAEGKVVKTALLGDYARAQLAQQAEAETKRRGATYSAVSLRTTDDGVDAMDRLRRRIPDVTTTKFSPDGGRFMVGDSSGHCFVFQVDAESNRPRQLVRFRAHRSAIRSAAFLPSGQSLITAGVDGEVIMWNATDGTQQNKLPWSGPVTALDVSASGDRLLVGHAPLEGTDFPLAELFRLEGEEIRPEASFLLTDDAGHRDWTDNRPTVRSARFVPGTDRALLSLFFPAKSGSERGGQSATSRPSRYRIGYWTWNHQGTDFAEMRSTQIGEVSTAFIVGNDAPQTELLVVGGKGARLLAADDQRPLSFTTLKKSFRPASKIVAADFSYDPAGGQSNRLVVGDSEGNVRVWELDAGRWSENTSAAVHLVGRHDGPIVSTFFDPYDPNRMITAERNGTWKLWRFDAEQWHSPIQSPPDADRRALNFAMFSPDGKRILAGTDSGAAVWQLEDDGTLQRVLETWQPGKVQTAVYADDGSWIVTGDGDRVVAFWDVRGNLLAQMDQEDASGTTAIALSYDRRRLVTGQGKGIGIWDTSRILEAIVAKDPSQGEAGAVAETIASSGLIKELFTLNKKLFRLDAESEVNSESDVTSISISPDGQNLLSSGMNGQTTIWEGAPLYPIAFAFSNDQFTVRRNASFKHIGRSAFLSDPSRLARFDGAELNVTIQGEPLAGEALAIRPMTDLLGATIVTDTRQGRTMLYHRAHHLAAPKLIGELTSAEGPADRLSIRFSDAVDVRSVQALITALAYRVESSTADVPRDSADVPSDSDDVPSDSAEAADPEQDAEVAEVAVISRTVQVTLSGFQYQIGDPSGATDGLPGESLPKQSLSQTITIEVEPDHNQESGQETPLAESLAAGAW</sequence>
<feature type="region of interest" description="Disordered" evidence="8">
    <location>
        <begin position="128"/>
        <end position="157"/>
    </location>
</feature>
<dbReference type="InterPro" id="IPR000719">
    <property type="entry name" value="Prot_kinase_dom"/>
</dbReference>
<feature type="repeat" description="WD" evidence="5">
    <location>
        <begin position="892"/>
        <end position="933"/>
    </location>
</feature>
<dbReference type="Gene3D" id="1.10.510.10">
    <property type="entry name" value="Transferase(Phosphotransferase) domain 1"/>
    <property type="match status" value="1"/>
</dbReference>
<evidence type="ECO:0000256" key="9">
    <source>
        <dbReference type="SAM" id="Phobius"/>
    </source>
</evidence>
<dbReference type="PROSITE" id="PS50294">
    <property type="entry name" value="WD_REPEATS_REGION"/>
    <property type="match status" value="3"/>
</dbReference>
<feature type="region of interest" description="Disordered" evidence="8">
    <location>
        <begin position="39"/>
        <end position="115"/>
    </location>
</feature>
<evidence type="ECO:0000256" key="5">
    <source>
        <dbReference type="PROSITE-ProRule" id="PRU00221"/>
    </source>
</evidence>
<feature type="transmembrane region" description="Helical" evidence="9">
    <location>
        <begin position="543"/>
        <end position="568"/>
    </location>
</feature>
<feature type="region of interest" description="Disordered" evidence="8">
    <location>
        <begin position="2023"/>
        <end position="2045"/>
    </location>
</feature>
<dbReference type="CDD" id="cd14014">
    <property type="entry name" value="STKc_PknB_like"/>
    <property type="match status" value="1"/>
</dbReference>
<gene>
    <name evidence="11" type="primary">pknD_3</name>
    <name evidence="11" type="ORF">TBK1r_27880</name>
</gene>
<keyword evidence="9" id="KW-0812">Transmembrane</keyword>
<dbReference type="InterPro" id="IPR019775">
    <property type="entry name" value="WD40_repeat_CS"/>
</dbReference>
<reference evidence="11 12" key="1">
    <citation type="submission" date="2019-02" db="EMBL/GenBank/DDBJ databases">
        <title>Deep-cultivation of Planctomycetes and their phenomic and genomic characterization uncovers novel biology.</title>
        <authorList>
            <person name="Wiegand S."/>
            <person name="Jogler M."/>
            <person name="Boedeker C."/>
            <person name="Pinto D."/>
            <person name="Vollmers J."/>
            <person name="Rivas-Marin E."/>
            <person name="Kohn T."/>
            <person name="Peeters S.H."/>
            <person name="Heuer A."/>
            <person name="Rast P."/>
            <person name="Oberbeckmann S."/>
            <person name="Bunk B."/>
            <person name="Jeske O."/>
            <person name="Meyerdierks A."/>
            <person name="Storesund J.E."/>
            <person name="Kallscheuer N."/>
            <person name="Luecker S."/>
            <person name="Lage O.M."/>
            <person name="Pohl T."/>
            <person name="Merkel B.J."/>
            <person name="Hornburger P."/>
            <person name="Mueller R.-W."/>
            <person name="Bruemmer F."/>
            <person name="Labrenz M."/>
            <person name="Spormann A.M."/>
            <person name="Op den Camp H."/>
            <person name="Overmann J."/>
            <person name="Amann R."/>
            <person name="Jetten M.S.M."/>
            <person name="Mascher T."/>
            <person name="Medema M.H."/>
            <person name="Devos D.P."/>
            <person name="Kaster A.-K."/>
            <person name="Ovreas L."/>
            <person name="Rohde M."/>
            <person name="Galperin M.Y."/>
            <person name="Jogler C."/>
        </authorList>
    </citation>
    <scope>NUCLEOTIDE SEQUENCE [LARGE SCALE GENOMIC DNA]</scope>
    <source>
        <strain evidence="11 12">TBK1r</strain>
    </source>
</reference>
<dbReference type="PROSITE" id="PS00108">
    <property type="entry name" value="PROTEIN_KINASE_ST"/>
    <property type="match status" value="1"/>
</dbReference>
<evidence type="ECO:0000313" key="12">
    <source>
        <dbReference type="Proteomes" id="UP000318081"/>
    </source>
</evidence>
<dbReference type="InterPro" id="IPR015943">
    <property type="entry name" value="WD40/YVTN_repeat-like_dom_sf"/>
</dbReference>
<feature type="coiled-coil region" evidence="7">
    <location>
        <begin position="567"/>
        <end position="636"/>
    </location>
</feature>
<feature type="repeat" description="WD" evidence="5">
    <location>
        <begin position="1654"/>
        <end position="1681"/>
    </location>
</feature>
<dbReference type="SMART" id="SM00220">
    <property type="entry name" value="S_TKc"/>
    <property type="match status" value="1"/>
</dbReference>
<dbReference type="InterPro" id="IPR008271">
    <property type="entry name" value="Ser/Thr_kinase_AS"/>
</dbReference>
<feature type="region of interest" description="Disordered" evidence="8">
    <location>
        <begin position="1940"/>
        <end position="1970"/>
    </location>
</feature>
<keyword evidence="9" id="KW-1133">Transmembrane helix</keyword>
<feature type="repeat" description="WD" evidence="5">
    <location>
        <begin position="1289"/>
        <end position="1330"/>
    </location>
</feature>
<dbReference type="SMART" id="SM00320">
    <property type="entry name" value="WD40"/>
    <property type="match status" value="17"/>
</dbReference>
<proteinExistence type="predicted"/>
<feature type="compositionally biased region" description="Acidic residues" evidence="8">
    <location>
        <begin position="1952"/>
        <end position="1970"/>
    </location>
</feature>
<dbReference type="SUPFAM" id="SSF56112">
    <property type="entry name" value="Protein kinase-like (PK-like)"/>
    <property type="match status" value="1"/>
</dbReference>
<keyword evidence="9" id="KW-0472">Membrane</keyword>
<keyword evidence="11" id="KW-0418">Kinase</keyword>
<evidence type="ECO:0000256" key="3">
    <source>
        <dbReference type="ARBA" id="ARBA00022741"/>
    </source>
</evidence>
<keyword evidence="3 6" id="KW-0547">Nucleotide-binding</keyword>
<organism evidence="11 12">
    <name type="scientific">Stieleria magnilauensis</name>
    <dbReference type="NCBI Taxonomy" id="2527963"/>
    <lineage>
        <taxon>Bacteria</taxon>
        <taxon>Pseudomonadati</taxon>
        <taxon>Planctomycetota</taxon>
        <taxon>Planctomycetia</taxon>
        <taxon>Pirellulales</taxon>
        <taxon>Pirellulaceae</taxon>
        <taxon>Stieleria</taxon>
    </lineage>
</organism>
<feature type="binding site" evidence="6">
    <location>
        <position position="209"/>
    </location>
    <ligand>
        <name>ATP</name>
        <dbReference type="ChEBI" id="CHEBI:30616"/>
    </ligand>
</feature>
<name>A0ABX5XS84_9BACT</name>
<accession>A0ABX5XS84</accession>
<dbReference type="GO" id="GO:0004674">
    <property type="term" value="F:protein serine/threonine kinase activity"/>
    <property type="evidence" value="ECO:0007669"/>
    <property type="project" value="UniProtKB-EC"/>
</dbReference>
<dbReference type="Pfam" id="PF00400">
    <property type="entry name" value="WD40"/>
    <property type="match status" value="8"/>
</dbReference>
<dbReference type="PROSITE" id="PS50011">
    <property type="entry name" value="PROTEIN_KINASE_DOM"/>
    <property type="match status" value="1"/>
</dbReference>
<evidence type="ECO:0000256" key="2">
    <source>
        <dbReference type="ARBA" id="ARBA00022737"/>
    </source>
</evidence>
<evidence type="ECO:0000313" key="11">
    <source>
        <dbReference type="EMBL" id="QDV83845.1"/>
    </source>
</evidence>
<dbReference type="Proteomes" id="UP000318081">
    <property type="component" value="Chromosome"/>
</dbReference>
<dbReference type="InterPro" id="IPR036322">
    <property type="entry name" value="WD40_repeat_dom_sf"/>
</dbReference>
<dbReference type="SUPFAM" id="SSF50969">
    <property type="entry name" value="YVTN repeat-like/Quinoprotein amine dehydrogenase"/>
    <property type="match status" value="1"/>
</dbReference>
<feature type="compositionally biased region" description="Basic and acidic residues" evidence="8">
    <location>
        <begin position="951"/>
        <end position="967"/>
    </location>
</feature>
<feature type="repeat" description="WD" evidence="5">
    <location>
        <begin position="799"/>
        <end position="840"/>
    </location>
</feature>
<dbReference type="Gene3D" id="2.130.10.10">
    <property type="entry name" value="YVTN repeat-like/Quinoprotein amine dehydrogenase"/>
    <property type="match status" value="7"/>
</dbReference>
<evidence type="ECO:0000256" key="6">
    <source>
        <dbReference type="PROSITE-ProRule" id="PRU10141"/>
    </source>
</evidence>
<evidence type="ECO:0000256" key="1">
    <source>
        <dbReference type="ARBA" id="ARBA00022574"/>
    </source>
</evidence>
<dbReference type="RefSeq" id="WP_145211265.1">
    <property type="nucleotide sequence ID" value="NZ_CP036432.1"/>
</dbReference>
<feature type="repeat" description="WD" evidence="5">
    <location>
        <begin position="965"/>
        <end position="998"/>
    </location>
</feature>
<feature type="repeat" description="WD" evidence="5">
    <location>
        <begin position="1769"/>
        <end position="1801"/>
    </location>
</feature>
<keyword evidence="7" id="KW-0175">Coiled coil</keyword>
<feature type="region of interest" description="Disordered" evidence="8">
    <location>
        <begin position="945"/>
        <end position="967"/>
    </location>
</feature>
<feature type="compositionally biased region" description="Polar residues" evidence="8">
    <location>
        <begin position="141"/>
        <end position="157"/>
    </location>
</feature>
<dbReference type="PROSITE" id="PS00107">
    <property type="entry name" value="PROTEIN_KINASE_ATP"/>
    <property type="match status" value="1"/>
</dbReference>
<dbReference type="PANTHER" id="PTHR22847:SF637">
    <property type="entry name" value="WD REPEAT DOMAIN 5B"/>
    <property type="match status" value="1"/>
</dbReference>
<keyword evidence="11" id="KW-0808">Transferase</keyword>
<protein>
    <submittedName>
        <fullName evidence="11">Serine/threonine-protein kinase PknD</fullName>
        <ecNumber evidence="11">2.7.11.1</ecNumber>
    </submittedName>
</protein>
<keyword evidence="12" id="KW-1185">Reference proteome</keyword>
<dbReference type="InterPro" id="IPR001680">
    <property type="entry name" value="WD40_rpt"/>
</dbReference>
<evidence type="ECO:0000256" key="7">
    <source>
        <dbReference type="SAM" id="Coils"/>
    </source>
</evidence>
<feature type="domain" description="Protein kinase" evidence="10">
    <location>
        <begin position="180"/>
        <end position="441"/>
    </location>
</feature>